<keyword evidence="2" id="KW-1133">Transmembrane helix</keyword>
<comment type="caution">
    <text evidence="3">The sequence shown here is derived from an EMBL/GenBank/DDBJ whole genome shotgun (WGS) entry which is preliminary data.</text>
</comment>
<feature type="transmembrane region" description="Helical" evidence="2">
    <location>
        <begin position="12"/>
        <end position="31"/>
    </location>
</feature>
<evidence type="ECO:0000313" key="4">
    <source>
        <dbReference type="Proteomes" id="UP001309876"/>
    </source>
</evidence>
<gene>
    <name evidence="3" type="ORF">LTR05_002287</name>
</gene>
<dbReference type="AlphaFoldDB" id="A0AAN7T270"/>
<organism evidence="3 4">
    <name type="scientific">Lithohypha guttulata</name>
    <dbReference type="NCBI Taxonomy" id="1690604"/>
    <lineage>
        <taxon>Eukaryota</taxon>
        <taxon>Fungi</taxon>
        <taxon>Dikarya</taxon>
        <taxon>Ascomycota</taxon>
        <taxon>Pezizomycotina</taxon>
        <taxon>Eurotiomycetes</taxon>
        <taxon>Chaetothyriomycetidae</taxon>
        <taxon>Chaetothyriales</taxon>
        <taxon>Trichomeriaceae</taxon>
        <taxon>Lithohypha</taxon>
    </lineage>
</organism>
<feature type="region of interest" description="Disordered" evidence="1">
    <location>
        <begin position="450"/>
        <end position="472"/>
    </location>
</feature>
<evidence type="ECO:0000313" key="3">
    <source>
        <dbReference type="EMBL" id="KAK5088071.1"/>
    </source>
</evidence>
<feature type="compositionally biased region" description="Acidic residues" evidence="1">
    <location>
        <begin position="316"/>
        <end position="327"/>
    </location>
</feature>
<sequence length="472" mass="53219">MASTTNVGDKILWTAIICTGIAAYWYVPYYLHHVKDLAAVKSPELKIPEPRLQQDAEASIKLSSLAELARGPNHNLTASAIRLTASRFVKDAKAKKTLLRDLSSKDWHRRDRAINAFRLLLSHPALKEGDTRQHFLNQPTHAAFVAALVNLLPEHEPEIKFQVPASPIRPSHRPAHERSVLDLLLILLEEPRSYGENGFYIFDAQPAINAGIITKWLIKYPFPCIMPETRRYNFRRSDVCRLLEPDLWGSDDPQMSRLVQMLVKLPSGARQLADAGLRTSSLHGRTNIGSREWATRSHPTLDSAHPGSQPRPIWGSDDEATDEEQEEPGQIIEETELLARLQGSQPRRPFARTPGEQSRQRRHRQAVVVAEAGAPLRPENILQRQPTETELTWQQEVQDRQGQLLRTTIRRTVSSDDAEVDRTARERLDGLEEERDGFIASRLPDLDAISSESTLHHVPADDTLGQENVPPA</sequence>
<evidence type="ECO:0000256" key="1">
    <source>
        <dbReference type="SAM" id="MobiDB-lite"/>
    </source>
</evidence>
<dbReference type="EMBL" id="JAVRRJ010000002">
    <property type="protein sequence ID" value="KAK5088071.1"/>
    <property type="molecule type" value="Genomic_DNA"/>
</dbReference>
<proteinExistence type="predicted"/>
<evidence type="ECO:0000256" key="2">
    <source>
        <dbReference type="SAM" id="Phobius"/>
    </source>
</evidence>
<feature type="region of interest" description="Disordered" evidence="1">
    <location>
        <begin position="281"/>
        <end position="364"/>
    </location>
</feature>
<keyword evidence="2" id="KW-0812">Transmembrane</keyword>
<dbReference type="Proteomes" id="UP001309876">
    <property type="component" value="Unassembled WGS sequence"/>
</dbReference>
<keyword evidence="4" id="KW-1185">Reference proteome</keyword>
<protein>
    <submittedName>
        <fullName evidence="3">Uncharacterized protein</fullName>
    </submittedName>
</protein>
<name>A0AAN7T270_9EURO</name>
<keyword evidence="2" id="KW-0472">Membrane</keyword>
<accession>A0AAN7T270</accession>
<reference evidence="3 4" key="1">
    <citation type="submission" date="2023-08" db="EMBL/GenBank/DDBJ databases">
        <title>Black Yeasts Isolated from many extreme environments.</title>
        <authorList>
            <person name="Coleine C."/>
            <person name="Stajich J.E."/>
            <person name="Selbmann L."/>
        </authorList>
    </citation>
    <scope>NUCLEOTIDE SEQUENCE [LARGE SCALE GENOMIC DNA]</scope>
    <source>
        <strain evidence="3 4">CCFEE 5910</strain>
    </source>
</reference>